<evidence type="ECO:0000313" key="2">
    <source>
        <dbReference type="EMBL" id="QRD82538.1"/>
    </source>
</evidence>
<dbReference type="EMBL" id="CP044622">
    <property type="protein sequence ID" value="QRD82538.1"/>
    <property type="molecule type" value="Genomic_DNA"/>
</dbReference>
<dbReference type="Proteomes" id="UP000596276">
    <property type="component" value="Chromosome 2"/>
</dbReference>
<sequence>MEEFEVVNKLTGGLRHLRVREADEVVKYSVPVETVPRPGFNTTGKEVDISLNAYPITKFPSRNVYQYDVNIGNGDEKNIVCKKVWNSNSRKTALKQIVYDGRKLAWYVP</sequence>
<organism evidence="2 3">
    <name type="scientific">Aspergillus flavus (strain ATCC 200026 / FGSC A1120 / IAM 13836 / NRRL 3357 / JCM 12722 / SRRC 167)</name>
    <dbReference type="NCBI Taxonomy" id="332952"/>
    <lineage>
        <taxon>Eukaryota</taxon>
        <taxon>Fungi</taxon>
        <taxon>Dikarya</taxon>
        <taxon>Ascomycota</taxon>
        <taxon>Pezizomycotina</taxon>
        <taxon>Eurotiomycetes</taxon>
        <taxon>Eurotiomycetidae</taxon>
        <taxon>Eurotiales</taxon>
        <taxon>Aspergillaceae</taxon>
        <taxon>Aspergillus</taxon>
        <taxon>Aspergillus subgen. Circumdati</taxon>
    </lineage>
</organism>
<dbReference type="VEuPathDB" id="FungiDB:AFLA_001035"/>
<keyword evidence="3" id="KW-1185">Reference proteome</keyword>
<dbReference type="InterPro" id="IPR032474">
    <property type="entry name" value="Argonaute_N"/>
</dbReference>
<protein>
    <recommendedName>
        <fullName evidence="1">Protein argonaute N-terminal domain-containing protein</fullName>
    </recommendedName>
</protein>
<accession>A0A7U2MF76</accession>
<name>A0A7U2MF76_ASPFN</name>
<proteinExistence type="predicted"/>
<evidence type="ECO:0000313" key="3">
    <source>
        <dbReference type="Proteomes" id="UP000596276"/>
    </source>
</evidence>
<evidence type="ECO:0000259" key="1">
    <source>
        <dbReference type="Pfam" id="PF16486"/>
    </source>
</evidence>
<dbReference type="VEuPathDB" id="FungiDB:F9C07_2539"/>
<dbReference type="AlphaFoldDB" id="A0A7U2MF76"/>
<reference evidence="3" key="1">
    <citation type="journal article" date="2021" name="G3 (Bethesda)">
        <title>Chromosome assembled and annotated genome sequence of Aspergillus flavus NRRL 3357.</title>
        <authorList>
            <person name="Skerker J.M."/>
            <person name="Pianalto K.M."/>
            <person name="Mondo S.J."/>
            <person name="Yang K."/>
            <person name="Arkin A.P."/>
            <person name="Keller N.P."/>
            <person name="Grigoriev I.V."/>
            <person name="Louise Glass N.L."/>
        </authorList>
    </citation>
    <scope>NUCLEOTIDE SEQUENCE [LARGE SCALE GENOMIC DNA]</scope>
    <source>
        <strain evidence="3">ATCC 200026 / FGSC A1120 / IAM 13836 / NRRL 3357 / JCM 12722 / SRRC 167</strain>
    </source>
</reference>
<gene>
    <name evidence="2" type="ORF">F9C07_2539</name>
</gene>
<dbReference type="Pfam" id="PF16486">
    <property type="entry name" value="ArgoN"/>
    <property type="match status" value="1"/>
</dbReference>
<feature type="domain" description="Protein argonaute N-terminal" evidence="1">
    <location>
        <begin position="45"/>
        <end position="106"/>
    </location>
</feature>